<dbReference type="InterPro" id="IPR000859">
    <property type="entry name" value="CUB_dom"/>
</dbReference>
<feature type="signal peptide" evidence="4">
    <location>
        <begin position="1"/>
        <end position="23"/>
    </location>
</feature>
<proteinExistence type="predicted"/>
<evidence type="ECO:0000259" key="5">
    <source>
        <dbReference type="PROSITE" id="PS01180"/>
    </source>
</evidence>
<evidence type="ECO:0000256" key="1">
    <source>
        <dbReference type="ARBA" id="ARBA00023157"/>
    </source>
</evidence>
<dbReference type="SMART" id="SM00034">
    <property type="entry name" value="CLECT"/>
    <property type="match status" value="2"/>
</dbReference>
<protein>
    <submittedName>
        <fullName evidence="7">Uncharacterized protein</fullName>
    </submittedName>
</protein>
<dbReference type="SMART" id="SM00042">
    <property type="entry name" value="CUB"/>
    <property type="match status" value="1"/>
</dbReference>
<feature type="compositionally biased region" description="Gly residues" evidence="3">
    <location>
        <begin position="556"/>
        <end position="565"/>
    </location>
</feature>
<dbReference type="InterPro" id="IPR016187">
    <property type="entry name" value="CTDL_fold"/>
</dbReference>
<reference evidence="7" key="1">
    <citation type="submission" date="2020-11" db="EMBL/GenBank/DDBJ databases">
        <authorList>
            <person name="Tran Van P."/>
        </authorList>
    </citation>
    <scope>NUCLEOTIDE SEQUENCE</scope>
</reference>
<dbReference type="CDD" id="cd00037">
    <property type="entry name" value="CLECT"/>
    <property type="match status" value="1"/>
</dbReference>
<evidence type="ECO:0000256" key="2">
    <source>
        <dbReference type="PROSITE-ProRule" id="PRU00059"/>
    </source>
</evidence>
<evidence type="ECO:0000313" key="7">
    <source>
        <dbReference type="EMBL" id="CAD7249717.1"/>
    </source>
</evidence>
<keyword evidence="4" id="KW-0732">Signal</keyword>
<dbReference type="Gene3D" id="3.10.100.10">
    <property type="entry name" value="Mannose-Binding Protein A, subunit A"/>
    <property type="match status" value="2"/>
</dbReference>
<dbReference type="InterPro" id="IPR001304">
    <property type="entry name" value="C-type_lectin-like"/>
</dbReference>
<evidence type="ECO:0000256" key="4">
    <source>
        <dbReference type="SAM" id="SignalP"/>
    </source>
</evidence>
<feature type="chain" id="PRO_5036209721" evidence="4">
    <location>
        <begin position="24"/>
        <end position="575"/>
    </location>
</feature>
<dbReference type="Pfam" id="PF00431">
    <property type="entry name" value="CUB"/>
    <property type="match status" value="1"/>
</dbReference>
<sequence length="575" mass="63788">MAARAHIASLLLLVLLQWSSVDGQCGGDFTEPTGIFSSPNYPSNYTNNVNCSYTIEVAPGHGIRLLLVDFVLENCCTCDKVTVYHPSTGVTDTLCEPAESFEILEQSPSLLVTFRTDHSVVFRGFLAEYESFPILPEECGEAWLEFNGACYKFINEPRTALGAQLECESLGANLTSIHGDDENLFIGVHAPSSPLWIGLQRQGSDWEWTDGSPFDYGKFNPNFLSQDGFAYMWMDQWGNDDCTEAKAFVCRLRSTDCPTSSWIQEGPDCYLVVDVPMSFDAAVQFCQDAIRPSTLFTLPADVDYNDVVAFVFNGPERQESTEFWIGYERDVSSDWNWIDGSSSAEEFWFPGFPDANLGRCAYVFLNAWDDFPPNHAFPFACKKGLSKERELRLWLGSASHSTPLDSNPANFFGYQFGIVSYSYHMIRKYKQQLGLKESLFAKERKKHSKNGPGAAFREAVLGPKTAKDHLEHYNSPAEEVCRGKEAAQPRLLAVENSTEDSERALGLARGSIPLEKKKKKIRQGKTRTAQHAEEIRSASSCGYTTRGIETFLSSGSDGGEGAGRGGEGRDPPPPA</sequence>
<evidence type="ECO:0000313" key="8">
    <source>
        <dbReference type="Proteomes" id="UP000677054"/>
    </source>
</evidence>
<dbReference type="PROSITE" id="PS50041">
    <property type="entry name" value="C_TYPE_LECTIN_2"/>
    <property type="match status" value="2"/>
</dbReference>
<dbReference type="EMBL" id="CAJPEV010002457">
    <property type="protein sequence ID" value="CAG0896954.1"/>
    <property type="molecule type" value="Genomic_DNA"/>
</dbReference>
<evidence type="ECO:0000256" key="3">
    <source>
        <dbReference type="SAM" id="MobiDB-lite"/>
    </source>
</evidence>
<dbReference type="SUPFAM" id="SSF56436">
    <property type="entry name" value="C-type lectin-like"/>
    <property type="match status" value="2"/>
</dbReference>
<dbReference type="Gene3D" id="2.60.120.290">
    <property type="entry name" value="Spermadhesin, CUB domain"/>
    <property type="match status" value="1"/>
</dbReference>
<dbReference type="SUPFAM" id="SSF49854">
    <property type="entry name" value="Spermadhesin, CUB domain"/>
    <property type="match status" value="1"/>
</dbReference>
<feature type="domain" description="C-type lectin" evidence="6">
    <location>
        <begin position="146"/>
        <end position="251"/>
    </location>
</feature>
<dbReference type="PROSITE" id="PS01180">
    <property type="entry name" value="CUB"/>
    <property type="match status" value="1"/>
</dbReference>
<feature type="domain" description="C-type lectin" evidence="6">
    <location>
        <begin position="265"/>
        <end position="382"/>
    </location>
</feature>
<dbReference type="PANTHER" id="PTHR22803">
    <property type="entry name" value="MANNOSE, PHOSPHOLIPASE, LECTIN RECEPTOR RELATED"/>
    <property type="match status" value="1"/>
</dbReference>
<dbReference type="Proteomes" id="UP000677054">
    <property type="component" value="Unassembled WGS sequence"/>
</dbReference>
<dbReference type="OrthoDB" id="10009301at2759"/>
<keyword evidence="8" id="KW-1185">Reference proteome</keyword>
<feature type="region of interest" description="Disordered" evidence="3">
    <location>
        <begin position="518"/>
        <end position="575"/>
    </location>
</feature>
<dbReference type="InterPro" id="IPR050111">
    <property type="entry name" value="C-type_lectin/snaclec_domain"/>
</dbReference>
<dbReference type="CDD" id="cd00041">
    <property type="entry name" value="CUB"/>
    <property type="match status" value="1"/>
</dbReference>
<comment type="caution">
    <text evidence="2">Lacks conserved residue(s) required for the propagation of feature annotation.</text>
</comment>
<feature type="compositionally biased region" description="Basic and acidic residues" evidence="3">
    <location>
        <begin position="566"/>
        <end position="575"/>
    </location>
</feature>
<dbReference type="EMBL" id="LR901974">
    <property type="protein sequence ID" value="CAD7249717.1"/>
    <property type="molecule type" value="Genomic_DNA"/>
</dbReference>
<dbReference type="InterPro" id="IPR035914">
    <property type="entry name" value="Sperma_CUB_dom_sf"/>
</dbReference>
<dbReference type="AlphaFoldDB" id="A0A7R9A946"/>
<gene>
    <name evidence="7" type="ORF">DSTB1V02_LOCUS9504</name>
</gene>
<evidence type="ECO:0000259" key="6">
    <source>
        <dbReference type="PROSITE" id="PS50041"/>
    </source>
</evidence>
<dbReference type="Pfam" id="PF00059">
    <property type="entry name" value="Lectin_C"/>
    <property type="match status" value="2"/>
</dbReference>
<dbReference type="FunFam" id="2.60.120.290:FF:000005">
    <property type="entry name" value="Procollagen C-endopeptidase enhancer 1"/>
    <property type="match status" value="1"/>
</dbReference>
<dbReference type="InterPro" id="IPR016186">
    <property type="entry name" value="C-type_lectin-like/link_sf"/>
</dbReference>
<accession>A0A7R9A946</accession>
<keyword evidence="1" id="KW-1015">Disulfide bond</keyword>
<feature type="domain" description="CUB" evidence="5">
    <location>
        <begin position="25"/>
        <end position="132"/>
    </location>
</feature>
<name>A0A7R9A946_9CRUS</name>
<organism evidence="7">
    <name type="scientific">Darwinula stevensoni</name>
    <dbReference type="NCBI Taxonomy" id="69355"/>
    <lineage>
        <taxon>Eukaryota</taxon>
        <taxon>Metazoa</taxon>
        <taxon>Ecdysozoa</taxon>
        <taxon>Arthropoda</taxon>
        <taxon>Crustacea</taxon>
        <taxon>Oligostraca</taxon>
        <taxon>Ostracoda</taxon>
        <taxon>Podocopa</taxon>
        <taxon>Podocopida</taxon>
        <taxon>Darwinulocopina</taxon>
        <taxon>Darwinuloidea</taxon>
        <taxon>Darwinulidae</taxon>
        <taxon>Darwinula</taxon>
    </lineage>
</organism>